<dbReference type="AlphaFoldDB" id="A0A3B1DC02"/>
<gene>
    <name evidence="2" type="ORF">MNBD_PLANCTO02-2801</name>
</gene>
<keyword evidence="2" id="KW-0969">Cilium</keyword>
<keyword evidence="2" id="KW-0966">Cell projection</keyword>
<accession>A0A3B1DC02</accession>
<sequence>MSAIGSAIDTQFVQRDETGFSALKSEDFLKLLITQLQNQDPSEPTSNEDLLNQISAMRSLQSNLDLGDTLQSITANQQLSTAATFIGKTVTGLDANNASVTGLVTRAFVRDDKTFVEVDNNAELEISSVSSVNLTAGS</sequence>
<evidence type="ECO:0000313" key="2">
    <source>
        <dbReference type="EMBL" id="VAX39819.1"/>
    </source>
</evidence>
<reference evidence="2" key="1">
    <citation type="submission" date="2018-06" db="EMBL/GenBank/DDBJ databases">
        <authorList>
            <person name="Zhirakovskaya E."/>
        </authorList>
    </citation>
    <scope>NUCLEOTIDE SEQUENCE</scope>
</reference>
<keyword evidence="1" id="KW-1005">Bacterial flagellum biogenesis</keyword>
<protein>
    <submittedName>
        <fullName evidence="2">Flagellar basal-body rod modification protein FlgD</fullName>
    </submittedName>
</protein>
<organism evidence="2">
    <name type="scientific">hydrothermal vent metagenome</name>
    <dbReference type="NCBI Taxonomy" id="652676"/>
    <lineage>
        <taxon>unclassified sequences</taxon>
        <taxon>metagenomes</taxon>
        <taxon>ecological metagenomes</taxon>
    </lineage>
</organism>
<dbReference type="GO" id="GO:0044781">
    <property type="term" value="P:bacterial-type flagellum organization"/>
    <property type="evidence" value="ECO:0007669"/>
    <property type="project" value="UniProtKB-KW"/>
</dbReference>
<dbReference type="Pfam" id="PF03963">
    <property type="entry name" value="FlgD"/>
    <property type="match status" value="1"/>
</dbReference>
<keyword evidence="2" id="KW-0282">Flagellum</keyword>
<name>A0A3B1DC02_9ZZZZ</name>
<evidence type="ECO:0000256" key="1">
    <source>
        <dbReference type="ARBA" id="ARBA00022795"/>
    </source>
</evidence>
<dbReference type="InterPro" id="IPR005648">
    <property type="entry name" value="FlgD"/>
</dbReference>
<dbReference type="EMBL" id="UOGL01000372">
    <property type="protein sequence ID" value="VAX39819.1"/>
    <property type="molecule type" value="Genomic_DNA"/>
</dbReference>
<proteinExistence type="predicted"/>